<dbReference type="AlphaFoldDB" id="A0A813XKH2"/>
<sequence>MTCPSVDSVDLKIDTLLQPIFSITNRIAKYLGRLFIVFFLCIIAVVLYVFYFCIFCHLYFDKDQHTFFMFLLHFIFGHWLLINILFNYIQAVRTDPGSSPNFGKSKPYNFAIANNDCYNTQENPSNSDTNNNISNATTIVQLSEERKSNKKYSSGKYESNYKQLKDNDEGDTVQSLLTSTSKLPDSLEVYNQQSQMQNQKLHCHHVCRKCIFPKPARAHHCSVCNRCILNQDHHCPWVNNCIGHLNHRYFFQFCFFLTLGSFYAATLGFSEYQHFMFGEKRFSYLDLILGTRITDNDILPSVTNPSMHFTMLYLFIVCVSACFVLFFFTLWHFWLVSRAETTIEYHINSTERARLKLLKLKFQNPYSLGFKTNWQLFLGFHSFYDILYKNLLPSAHRPFSDGIHWPMRTYTNVNTPLLNV</sequence>
<feature type="transmembrane region" description="Helical" evidence="7">
    <location>
        <begin position="249"/>
        <end position="269"/>
    </location>
</feature>
<reference evidence="9" key="1">
    <citation type="submission" date="2021-02" db="EMBL/GenBank/DDBJ databases">
        <authorList>
            <person name="Nowell W R."/>
        </authorList>
    </citation>
    <scope>NUCLEOTIDE SEQUENCE</scope>
</reference>
<dbReference type="EMBL" id="CAJOBA010006474">
    <property type="protein sequence ID" value="CAF3773779.1"/>
    <property type="molecule type" value="Genomic_DNA"/>
</dbReference>
<keyword evidence="4 7" id="KW-1133">Transmembrane helix</keyword>
<keyword evidence="6 7" id="KW-0012">Acyltransferase</keyword>
<dbReference type="InterPro" id="IPR039859">
    <property type="entry name" value="PFA4/ZDH16/20/ERF2-like"/>
</dbReference>
<comment type="subcellular location">
    <subcellularLocation>
        <location evidence="1">Membrane</location>
        <topology evidence="1">Multi-pass membrane protein</topology>
    </subcellularLocation>
</comment>
<dbReference type="GO" id="GO:0019706">
    <property type="term" value="F:protein-cysteine S-palmitoyltransferase activity"/>
    <property type="evidence" value="ECO:0007669"/>
    <property type="project" value="UniProtKB-EC"/>
</dbReference>
<gene>
    <name evidence="9" type="ORF">GPM918_LOCUS7432</name>
    <name evidence="10" type="ORF">OVA965_LOCUS14728</name>
    <name evidence="11" type="ORF">SRO942_LOCUS7432</name>
    <name evidence="12" type="ORF">TMI583_LOCUS14734</name>
</gene>
<evidence type="ECO:0000256" key="4">
    <source>
        <dbReference type="ARBA" id="ARBA00022989"/>
    </source>
</evidence>
<feature type="transmembrane region" description="Helical" evidence="7">
    <location>
        <begin position="34"/>
        <end position="60"/>
    </location>
</feature>
<evidence type="ECO:0000256" key="3">
    <source>
        <dbReference type="ARBA" id="ARBA00022692"/>
    </source>
</evidence>
<feature type="transmembrane region" description="Helical" evidence="7">
    <location>
        <begin position="311"/>
        <end position="336"/>
    </location>
</feature>
<evidence type="ECO:0000256" key="7">
    <source>
        <dbReference type="RuleBase" id="RU079119"/>
    </source>
</evidence>
<dbReference type="GO" id="GO:0016020">
    <property type="term" value="C:membrane"/>
    <property type="evidence" value="ECO:0007669"/>
    <property type="project" value="UniProtKB-SubCell"/>
</dbReference>
<keyword evidence="3 7" id="KW-0812">Transmembrane</keyword>
<evidence type="ECO:0000313" key="9">
    <source>
        <dbReference type="EMBL" id="CAF0877522.1"/>
    </source>
</evidence>
<comment type="caution">
    <text evidence="9">The sequence shown here is derived from an EMBL/GenBank/DDBJ whole genome shotgun (WGS) entry which is preliminary data.</text>
</comment>
<accession>A0A813XKH2</accession>
<comment type="catalytic activity">
    <reaction evidence="7">
        <text>L-cysteinyl-[protein] + hexadecanoyl-CoA = S-hexadecanoyl-L-cysteinyl-[protein] + CoA</text>
        <dbReference type="Rhea" id="RHEA:36683"/>
        <dbReference type="Rhea" id="RHEA-COMP:10131"/>
        <dbReference type="Rhea" id="RHEA-COMP:11032"/>
        <dbReference type="ChEBI" id="CHEBI:29950"/>
        <dbReference type="ChEBI" id="CHEBI:57287"/>
        <dbReference type="ChEBI" id="CHEBI:57379"/>
        <dbReference type="ChEBI" id="CHEBI:74151"/>
        <dbReference type="EC" id="2.3.1.225"/>
    </reaction>
</comment>
<feature type="domain" description="Palmitoyltransferase DHHC" evidence="8">
    <location>
        <begin position="204"/>
        <end position="346"/>
    </location>
</feature>
<evidence type="ECO:0000256" key="5">
    <source>
        <dbReference type="ARBA" id="ARBA00023136"/>
    </source>
</evidence>
<dbReference type="InterPro" id="IPR001594">
    <property type="entry name" value="Palmitoyltrfase_DHHC"/>
</dbReference>
<dbReference type="PROSITE" id="PS50216">
    <property type="entry name" value="DHHC"/>
    <property type="match status" value="1"/>
</dbReference>
<dbReference type="OrthoDB" id="331948at2759"/>
<keyword evidence="5 7" id="KW-0472">Membrane</keyword>
<evidence type="ECO:0000313" key="10">
    <source>
        <dbReference type="EMBL" id="CAF1004452.1"/>
    </source>
</evidence>
<dbReference type="Pfam" id="PF01529">
    <property type="entry name" value="DHHC"/>
    <property type="match status" value="1"/>
</dbReference>
<dbReference type="EMBL" id="CAJNOK010006465">
    <property type="protein sequence ID" value="CAF1004452.1"/>
    <property type="molecule type" value="Genomic_DNA"/>
</dbReference>
<organism evidence="9 13">
    <name type="scientific">Didymodactylos carnosus</name>
    <dbReference type="NCBI Taxonomy" id="1234261"/>
    <lineage>
        <taxon>Eukaryota</taxon>
        <taxon>Metazoa</taxon>
        <taxon>Spiralia</taxon>
        <taxon>Gnathifera</taxon>
        <taxon>Rotifera</taxon>
        <taxon>Eurotatoria</taxon>
        <taxon>Bdelloidea</taxon>
        <taxon>Philodinida</taxon>
        <taxon>Philodinidae</taxon>
        <taxon>Didymodactylos</taxon>
    </lineage>
</organism>
<evidence type="ECO:0000256" key="6">
    <source>
        <dbReference type="ARBA" id="ARBA00023315"/>
    </source>
</evidence>
<dbReference type="EC" id="2.3.1.225" evidence="7"/>
<evidence type="ECO:0000313" key="12">
    <source>
        <dbReference type="EMBL" id="CAF3773779.1"/>
    </source>
</evidence>
<protein>
    <recommendedName>
        <fullName evidence="7">Palmitoyltransferase</fullName>
        <ecNumber evidence="7">2.3.1.225</ecNumber>
    </recommendedName>
</protein>
<dbReference type="EMBL" id="CAJOBC010001216">
    <property type="protein sequence ID" value="CAF3664209.1"/>
    <property type="molecule type" value="Genomic_DNA"/>
</dbReference>
<dbReference type="EMBL" id="CAJNOQ010001216">
    <property type="protein sequence ID" value="CAF0877522.1"/>
    <property type="molecule type" value="Genomic_DNA"/>
</dbReference>
<proteinExistence type="inferred from homology"/>
<dbReference type="Proteomes" id="UP000682733">
    <property type="component" value="Unassembled WGS sequence"/>
</dbReference>
<evidence type="ECO:0000256" key="2">
    <source>
        <dbReference type="ARBA" id="ARBA00022679"/>
    </source>
</evidence>
<dbReference type="Proteomes" id="UP000677228">
    <property type="component" value="Unassembled WGS sequence"/>
</dbReference>
<comment type="similarity">
    <text evidence="7">Belongs to the DHHC palmitoyltransferase family.</text>
</comment>
<evidence type="ECO:0000313" key="13">
    <source>
        <dbReference type="Proteomes" id="UP000663829"/>
    </source>
</evidence>
<dbReference type="PANTHER" id="PTHR12246">
    <property type="entry name" value="PALMITOYLTRANSFERASE ZDHHC16"/>
    <property type="match status" value="1"/>
</dbReference>
<dbReference type="Proteomes" id="UP000663829">
    <property type="component" value="Unassembled WGS sequence"/>
</dbReference>
<keyword evidence="2 7" id="KW-0808">Transferase</keyword>
<keyword evidence="13" id="KW-1185">Reference proteome</keyword>
<evidence type="ECO:0000313" key="11">
    <source>
        <dbReference type="EMBL" id="CAF3664209.1"/>
    </source>
</evidence>
<evidence type="ECO:0000256" key="1">
    <source>
        <dbReference type="ARBA" id="ARBA00004141"/>
    </source>
</evidence>
<dbReference type="Proteomes" id="UP000681722">
    <property type="component" value="Unassembled WGS sequence"/>
</dbReference>
<name>A0A813XKH2_9BILA</name>
<evidence type="ECO:0000259" key="8">
    <source>
        <dbReference type="Pfam" id="PF01529"/>
    </source>
</evidence>
<feature type="transmembrane region" description="Helical" evidence="7">
    <location>
        <begin position="66"/>
        <end position="86"/>
    </location>
</feature>
<comment type="domain">
    <text evidence="7">The DHHC domain is required for palmitoyltransferase activity.</text>
</comment>